<dbReference type="Proteomes" id="UP000596742">
    <property type="component" value="Unassembled WGS sequence"/>
</dbReference>
<dbReference type="AlphaFoldDB" id="A0A8B6FE89"/>
<evidence type="ECO:0000256" key="2">
    <source>
        <dbReference type="SAM" id="Phobius"/>
    </source>
</evidence>
<evidence type="ECO:0000313" key="4">
    <source>
        <dbReference type="Proteomes" id="UP000596742"/>
    </source>
</evidence>
<name>A0A8B6FE89_MYTGA</name>
<evidence type="ECO:0000256" key="1">
    <source>
        <dbReference type="SAM" id="MobiDB-lite"/>
    </source>
</evidence>
<organism evidence="3 4">
    <name type="scientific">Mytilus galloprovincialis</name>
    <name type="common">Mediterranean mussel</name>
    <dbReference type="NCBI Taxonomy" id="29158"/>
    <lineage>
        <taxon>Eukaryota</taxon>
        <taxon>Metazoa</taxon>
        <taxon>Spiralia</taxon>
        <taxon>Lophotrochozoa</taxon>
        <taxon>Mollusca</taxon>
        <taxon>Bivalvia</taxon>
        <taxon>Autobranchia</taxon>
        <taxon>Pteriomorphia</taxon>
        <taxon>Mytilida</taxon>
        <taxon>Mytiloidea</taxon>
        <taxon>Mytilidae</taxon>
        <taxon>Mytilinae</taxon>
        <taxon>Mytilus</taxon>
    </lineage>
</organism>
<dbReference type="OrthoDB" id="6130731at2759"/>
<protein>
    <submittedName>
        <fullName evidence="3">Uncharacterized protein</fullName>
    </submittedName>
</protein>
<keyword evidence="2" id="KW-0472">Membrane</keyword>
<reference evidence="3" key="1">
    <citation type="submission" date="2018-11" db="EMBL/GenBank/DDBJ databases">
        <authorList>
            <person name="Alioto T."/>
            <person name="Alioto T."/>
        </authorList>
    </citation>
    <scope>NUCLEOTIDE SEQUENCE</scope>
</reference>
<comment type="caution">
    <text evidence="3">The sequence shown here is derived from an EMBL/GenBank/DDBJ whole genome shotgun (WGS) entry which is preliminary data.</text>
</comment>
<feature type="region of interest" description="Disordered" evidence="1">
    <location>
        <begin position="98"/>
        <end position="142"/>
    </location>
</feature>
<dbReference type="EMBL" id="UYJE01006659">
    <property type="protein sequence ID" value="VDI47832.1"/>
    <property type="molecule type" value="Genomic_DNA"/>
</dbReference>
<sequence length="142" mass="15364">MEKLCPVAFGVIALLFLVGGAFSPGWMVMDSSRFLDMSDHDSSVAVTFHMGFFYLLIVGENYSMTIGYGSIPDDGGISYMDKLEVWDTQTVTEQGTACHPLANPDAGHRTQYTGPLPEDMTSPERLLKNGSPAPHSSSIRAG</sequence>
<keyword evidence="4" id="KW-1185">Reference proteome</keyword>
<gene>
    <name evidence="3" type="ORF">MGAL_10B080580</name>
</gene>
<keyword evidence="2" id="KW-1133">Transmembrane helix</keyword>
<accession>A0A8B6FE89</accession>
<feature type="transmembrane region" description="Helical" evidence="2">
    <location>
        <begin position="44"/>
        <end position="62"/>
    </location>
</feature>
<evidence type="ECO:0000313" key="3">
    <source>
        <dbReference type="EMBL" id="VDI47832.1"/>
    </source>
</evidence>
<proteinExistence type="predicted"/>
<keyword evidence="2" id="KW-0812">Transmembrane</keyword>